<dbReference type="InterPro" id="IPR037523">
    <property type="entry name" value="VOC_core"/>
</dbReference>
<dbReference type="PROSITE" id="PS51819">
    <property type="entry name" value="VOC"/>
    <property type="match status" value="1"/>
</dbReference>
<dbReference type="PANTHER" id="PTHR36503">
    <property type="entry name" value="BLR2520 PROTEIN"/>
    <property type="match status" value="1"/>
</dbReference>
<reference evidence="2 3" key="1">
    <citation type="submission" date="2019-06" db="EMBL/GenBank/DDBJ databases">
        <title>Sequencing the genomes of 1000 actinobacteria strains.</title>
        <authorList>
            <person name="Klenk H.-P."/>
        </authorList>
    </citation>
    <scope>NUCLEOTIDE SEQUENCE [LARGE SCALE GENOMIC DNA]</scope>
    <source>
        <strain evidence="2 3">DSM 45928</strain>
    </source>
</reference>
<comment type="caution">
    <text evidence="2">The sequence shown here is derived from an EMBL/GenBank/DDBJ whole genome shotgun (WGS) entry which is preliminary data.</text>
</comment>
<dbReference type="RefSeq" id="WP_142039502.1">
    <property type="nucleotide sequence ID" value="NZ_JBHTGS010000001.1"/>
</dbReference>
<gene>
    <name evidence="2" type="ORF">FB566_2657</name>
</gene>
<dbReference type="InterPro" id="IPR029068">
    <property type="entry name" value="Glyas_Bleomycin-R_OHBP_Dase"/>
</dbReference>
<name>A0A543AX09_9ACTN</name>
<dbReference type="InParanoid" id="A0A543AX09"/>
<evidence type="ECO:0000259" key="1">
    <source>
        <dbReference type="PROSITE" id="PS51819"/>
    </source>
</evidence>
<dbReference type="Gene3D" id="3.10.180.10">
    <property type="entry name" value="2,3-Dihydroxybiphenyl 1,2-Dioxygenase, domain 1"/>
    <property type="match status" value="1"/>
</dbReference>
<dbReference type="EMBL" id="VFOW01000001">
    <property type="protein sequence ID" value="TQL77107.1"/>
    <property type="molecule type" value="Genomic_DNA"/>
</dbReference>
<accession>A0A543AX09</accession>
<organism evidence="2 3">
    <name type="scientific">Stackebrandtia endophytica</name>
    <dbReference type="NCBI Taxonomy" id="1496996"/>
    <lineage>
        <taxon>Bacteria</taxon>
        <taxon>Bacillati</taxon>
        <taxon>Actinomycetota</taxon>
        <taxon>Actinomycetes</taxon>
        <taxon>Glycomycetales</taxon>
        <taxon>Glycomycetaceae</taxon>
        <taxon>Stackebrandtia</taxon>
    </lineage>
</organism>
<sequence length="145" mass="15698">MEPRLHFITVATPDLAAARRFYRDGLGWRPVADVPGEIIFLQVGPGLILGLFDAERFVQDVAGAVTDPAITGLTLSHNVDSPARVDEVIEAAVTAGASLVKSPQRADFGGYHGHFADPNGVIWEVCHNPGWRVDDRGDVHFDDVN</sequence>
<proteinExistence type="predicted"/>
<dbReference type="PANTHER" id="PTHR36503:SF1">
    <property type="entry name" value="BLR2520 PROTEIN"/>
    <property type="match status" value="1"/>
</dbReference>
<dbReference type="SUPFAM" id="SSF54593">
    <property type="entry name" value="Glyoxalase/Bleomycin resistance protein/Dihydroxybiphenyl dioxygenase"/>
    <property type="match status" value="1"/>
</dbReference>
<dbReference type="Proteomes" id="UP000317043">
    <property type="component" value="Unassembled WGS sequence"/>
</dbReference>
<evidence type="ECO:0000313" key="3">
    <source>
        <dbReference type="Proteomes" id="UP000317043"/>
    </source>
</evidence>
<dbReference type="Pfam" id="PF00903">
    <property type="entry name" value="Glyoxalase"/>
    <property type="match status" value="1"/>
</dbReference>
<dbReference type="OrthoDB" id="9798430at2"/>
<dbReference type="AlphaFoldDB" id="A0A543AX09"/>
<dbReference type="InterPro" id="IPR004360">
    <property type="entry name" value="Glyas_Fos-R_dOase_dom"/>
</dbReference>
<evidence type="ECO:0000313" key="2">
    <source>
        <dbReference type="EMBL" id="TQL77107.1"/>
    </source>
</evidence>
<feature type="domain" description="VOC" evidence="1">
    <location>
        <begin position="4"/>
        <end position="128"/>
    </location>
</feature>
<protein>
    <recommendedName>
        <fullName evidence="1">VOC domain-containing protein</fullName>
    </recommendedName>
</protein>
<keyword evidence="3" id="KW-1185">Reference proteome</keyword>